<evidence type="ECO:0000313" key="2">
    <source>
        <dbReference type="EMBL" id="CAE4620313.1"/>
    </source>
</evidence>
<name>A0A7S4VUQ5_9STRA</name>
<feature type="transmembrane region" description="Helical" evidence="1">
    <location>
        <begin position="73"/>
        <end position="93"/>
    </location>
</feature>
<keyword evidence="1" id="KW-0472">Membrane</keyword>
<accession>A0A7S4VUQ5</accession>
<feature type="transmembrane region" description="Helical" evidence="1">
    <location>
        <begin position="43"/>
        <end position="61"/>
    </location>
</feature>
<sequence>MADLIDAETKDIIIKKTWCHGQAVMPIYGIFLLWWFISRGYQPLILVFPAIFLPYWCFLSYRSIFVEFSYRTILIGGAFVEVSHAIVFSVAILSMKTQSGGTETSSSGKHATDLLLCIAAGLFFIETLAFLGVVTALRPRIPRSSLLSVPTGGSAARYQDIEGQ</sequence>
<protein>
    <submittedName>
        <fullName evidence="2">Uncharacterized protein</fullName>
    </submittedName>
</protein>
<organism evidence="2">
    <name type="scientific">Ditylum brightwellii</name>
    <dbReference type="NCBI Taxonomy" id="49249"/>
    <lineage>
        <taxon>Eukaryota</taxon>
        <taxon>Sar</taxon>
        <taxon>Stramenopiles</taxon>
        <taxon>Ochrophyta</taxon>
        <taxon>Bacillariophyta</taxon>
        <taxon>Mediophyceae</taxon>
        <taxon>Lithodesmiophycidae</taxon>
        <taxon>Lithodesmiales</taxon>
        <taxon>Lithodesmiaceae</taxon>
        <taxon>Ditylum</taxon>
    </lineage>
</organism>
<reference evidence="2" key="1">
    <citation type="submission" date="2021-01" db="EMBL/GenBank/DDBJ databases">
        <authorList>
            <person name="Corre E."/>
            <person name="Pelletier E."/>
            <person name="Niang G."/>
            <person name="Scheremetjew M."/>
            <person name="Finn R."/>
            <person name="Kale V."/>
            <person name="Holt S."/>
            <person name="Cochrane G."/>
            <person name="Meng A."/>
            <person name="Brown T."/>
            <person name="Cohen L."/>
        </authorList>
    </citation>
    <scope>NUCLEOTIDE SEQUENCE</scope>
    <source>
        <strain evidence="2">GSO104</strain>
    </source>
</reference>
<feature type="transmembrane region" description="Helical" evidence="1">
    <location>
        <begin position="113"/>
        <end position="137"/>
    </location>
</feature>
<proteinExistence type="predicted"/>
<gene>
    <name evidence="2" type="ORF">DBRI00130_LOCUS21785</name>
</gene>
<keyword evidence="1" id="KW-0812">Transmembrane</keyword>
<keyword evidence="1" id="KW-1133">Transmembrane helix</keyword>
<dbReference type="EMBL" id="HBNS01027700">
    <property type="protein sequence ID" value="CAE4620313.1"/>
    <property type="molecule type" value="Transcribed_RNA"/>
</dbReference>
<feature type="transmembrane region" description="Helical" evidence="1">
    <location>
        <begin position="18"/>
        <end position="37"/>
    </location>
</feature>
<dbReference type="AlphaFoldDB" id="A0A7S4VUQ5"/>
<evidence type="ECO:0000256" key="1">
    <source>
        <dbReference type="SAM" id="Phobius"/>
    </source>
</evidence>